<protein>
    <submittedName>
        <fullName evidence="3">Uncharacterized protein</fullName>
    </submittedName>
</protein>
<dbReference type="PANTHER" id="PTHR10972:SF203">
    <property type="entry name" value="OXYSTEROL-BINDING PROTEIN HOMOLOG 3"/>
    <property type="match status" value="1"/>
</dbReference>
<dbReference type="InterPro" id="IPR037239">
    <property type="entry name" value="OSBP_sf"/>
</dbReference>
<dbReference type="GO" id="GO:0005886">
    <property type="term" value="C:plasma membrane"/>
    <property type="evidence" value="ECO:0007669"/>
    <property type="project" value="TreeGrafter"/>
</dbReference>
<dbReference type="GO" id="GO:0032934">
    <property type="term" value="F:sterol binding"/>
    <property type="evidence" value="ECO:0007669"/>
    <property type="project" value="TreeGrafter"/>
</dbReference>
<dbReference type="GO" id="GO:0030011">
    <property type="term" value="P:maintenance of cell polarity"/>
    <property type="evidence" value="ECO:0007669"/>
    <property type="project" value="TreeGrafter"/>
</dbReference>
<dbReference type="GO" id="GO:0120009">
    <property type="term" value="P:intermembrane lipid transfer"/>
    <property type="evidence" value="ECO:0007669"/>
    <property type="project" value="UniProtKB-ARBA"/>
</dbReference>
<comment type="similarity">
    <text evidence="1">Belongs to the OSBP family.</text>
</comment>
<dbReference type="InterPro" id="IPR000648">
    <property type="entry name" value="Oxysterol-bd"/>
</dbReference>
<dbReference type="GO" id="GO:0006897">
    <property type="term" value="P:endocytosis"/>
    <property type="evidence" value="ECO:0007669"/>
    <property type="project" value="TreeGrafter"/>
</dbReference>
<feature type="region of interest" description="Disordered" evidence="2">
    <location>
        <begin position="1"/>
        <end position="38"/>
    </location>
</feature>
<sequence length="205" mass="23020">TQFAAQLNEITEIEKGRLPPTDSRLRPDQRQAELGDLDAAEETKVVLEEEQLSQISINRSKERAIRKPFNPLLGETYELLRTEQEVPGGFRLIAEKVSHRPVRLAMQADSSNWSFSQSPAPSQKFWGKSAEIITEGRVRIALRLMDGTDELYSWTHAAMFLRNVVMGEKYVEPVGTMHVNNDTTGAKAVVEFRSKGGMFGGRGED</sequence>
<dbReference type="Proteomes" id="UP000045706">
    <property type="component" value="Unassembled WGS sequence"/>
</dbReference>
<dbReference type="FunFam" id="2.40.160.120:FF:000001">
    <property type="entry name" value="Oxysterol-binding protein"/>
    <property type="match status" value="1"/>
</dbReference>
<reference evidence="4" key="1">
    <citation type="submission" date="2015-05" db="EMBL/GenBank/DDBJ databases">
        <authorList>
            <person name="Fogelqvist Johan"/>
        </authorList>
    </citation>
    <scope>NUCLEOTIDE SEQUENCE [LARGE SCALE GENOMIC DNA]</scope>
</reference>
<dbReference type="GO" id="GO:0034727">
    <property type="term" value="P:piecemeal microautophagy of the nucleus"/>
    <property type="evidence" value="ECO:0007669"/>
    <property type="project" value="TreeGrafter"/>
</dbReference>
<dbReference type="AlphaFoldDB" id="A0A0G4N3U4"/>
<feature type="non-terminal residue" evidence="3">
    <location>
        <position position="205"/>
    </location>
</feature>
<dbReference type="PANTHER" id="PTHR10972">
    <property type="entry name" value="OXYSTEROL-BINDING PROTEIN-RELATED"/>
    <property type="match status" value="1"/>
</dbReference>
<proteinExistence type="inferred from homology"/>
<evidence type="ECO:0000256" key="2">
    <source>
        <dbReference type="SAM" id="MobiDB-lite"/>
    </source>
</evidence>
<dbReference type="SUPFAM" id="SSF144000">
    <property type="entry name" value="Oxysterol-binding protein-like"/>
    <property type="match status" value="2"/>
</dbReference>
<dbReference type="Gene3D" id="2.40.160.120">
    <property type="match status" value="1"/>
</dbReference>
<feature type="non-terminal residue" evidence="3">
    <location>
        <position position="1"/>
    </location>
</feature>
<dbReference type="GO" id="GO:0032541">
    <property type="term" value="C:cortical endoplasmic reticulum"/>
    <property type="evidence" value="ECO:0007669"/>
    <property type="project" value="TreeGrafter"/>
</dbReference>
<dbReference type="Pfam" id="PF01237">
    <property type="entry name" value="Oxysterol_BP"/>
    <property type="match status" value="2"/>
</dbReference>
<dbReference type="GO" id="GO:0097038">
    <property type="term" value="C:perinuclear endoplasmic reticulum"/>
    <property type="evidence" value="ECO:0007669"/>
    <property type="project" value="TreeGrafter"/>
</dbReference>
<feature type="compositionally biased region" description="Basic and acidic residues" evidence="2">
    <location>
        <begin position="12"/>
        <end position="33"/>
    </location>
</feature>
<organism evidence="3 4">
    <name type="scientific">Verticillium longisporum</name>
    <name type="common">Verticillium dahliae var. longisporum</name>
    <dbReference type="NCBI Taxonomy" id="100787"/>
    <lineage>
        <taxon>Eukaryota</taxon>
        <taxon>Fungi</taxon>
        <taxon>Dikarya</taxon>
        <taxon>Ascomycota</taxon>
        <taxon>Pezizomycotina</taxon>
        <taxon>Sordariomycetes</taxon>
        <taxon>Hypocreomycetidae</taxon>
        <taxon>Glomerellales</taxon>
        <taxon>Plectosphaerellaceae</taxon>
        <taxon>Verticillium</taxon>
    </lineage>
</organism>
<dbReference type="GO" id="GO:0005829">
    <property type="term" value="C:cytosol"/>
    <property type="evidence" value="ECO:0007669"/>
    <property type="project" value="TreeGrafter"/>
</dbReference>
<accession>A0A0G4N3U4</accession>
<name>A0A0G4N3U4_VERLO</name>
<evidence type="ECO:0000256" key="1">
    <source>
        <dbReference type="ARBA" id="ARBA00008842"/>
    </source>
</evidence>
<dbReference type="GO" id="GO:0035621">
    <property type="term" value="P:ER to Golgi ceramide transport"/>
    <property type="evidence" value="ECO:0007669"/>
    <property type="project" value="TreeGrafter"/>
</dbReference>
<dbReference type="GO" id="GO:0006887">
    <property type="term" value="P:exocytosis"/>
    <property type="evidence" value="ECO:0007669"/>
    <property type="project" value="TreeGrafter"/>
</dbReference>
<evidence type="ECO:0000313" key="4">
    <source>
        <dbReference type="Proteomes" id="UP000045706"/>
    </source>
</evidence>
<gene>
    <name evidence="3" type="ORF">BN1723_018799</name>
</gene>
<evidence type="ECO:0000313" key="3">
    <source>
        <dbReference type="EMBL" id="CRK40985.1"/>
    </source>
</evidence>
<dbReference type="EMBL" id="CVQI01032342">
    <property type="protein sequence ID" value="CRK40985.1"/>
    <property type="molecule type" value="Genomic_DNA"/>
</dbReference>